<dbReference type="EMBL" id="BSOG01000002">
    <property type="protein sequence ID" value="GLR13411.1"/>
    <property type="molecule type" value="Genomic_DNA"/>
</dbReference>
<keyword evidence="2" id="KW-0812">Transmembrane</keyword>
<evidence type="ECO:0000313" key="3">
    <source>
        <dbReference type="EMBL" id="GLR13411.1"/>
    </source>
</evidence>
<reference evidence="4" key="1">
    <citation type="journal article" date="2019" name="Int. J. Syst. Evol. Microbiol.">
        <title>The Global Catalogue of Microorganisms (GCM) 10K type strain sequencing project: providing services to taxonomists for standard genome sequencing and annotation.</title>
        <authorList>
            <consortium name="The Broad Institute Genomics Platform"/>
            <consortium name="The Broad Institute Genome Sequencing Center for Infectious Disease"/>
            <person name="Wu L."/>
            <person name="Ma J."/>
        </authorList>
    </citation>
    <scope>NUCLEOTIDE SEQUENCE [LARGE SCALE GENOMIC DNA]</scope>
    <source>
        <strain evidence="4">NBRC 110044</strain>
    </source>
</reference>
<keyword evidence="2" id="KW-0472">Membrane</keyword>
<feature type="transmembrane region" description="Helical" evidence="2">
    <location>
        <begin position="36"/>
        <end position="53"/>
    </location>
</feature>
<sequence length="197" mass="22478">MNLNPYSPPQTALDQSSFEGGNSSAPEFYVVSRRKFFLLFYLTLGFYDYYWFYRNWAIYKARTGESIWPVMRGLFPIFFVWSLFASVDRSLKRGQRTHFFNHARLGSVYVVASVIGHTCNKLSDKNIGSPYTDWIPLLVFITLGYTLWQAQKAINIACNDPQGESNSRLSWANYGWMGGTLLIVALTLYAIVSGVAD</sequence>
<keyword evidence="2" id="KW-1133">Transmembrane helix</keyword>
<keyword evidence="4" id="KW-1185">Reference proteome</keyword>
<dbReference type="RefSeq" id="WP_284196514.1">
    <property type="nucleotide sequence ID" value="NZ_BSOG01000002.1"/>
</dbReference>
<feature type="region of interest" description="Disordered" evidence="1">
    <location>
        <begin position="1"/>
        <end position="21"/>
    </location>
</feature>
<feature type="transmembrane region" description="Helical" evidence="2">
    <location>
        <begin position="131"/>
        <end position="151"/>
    </location>
</feature>
<evidence type="ECO:0000313" key="4">
    <source>
        <dbReference type="Proteomes" id="UP001156706"/>
    </source>
</evidence>
<organism evidence="3 4">
    <name type="scientific">Chitinimonas prasina</name>
    <dbReference type="NCBI Taxonomy" id="1434937"/>
    <lineage>
        <taxon>Bacteria</taxon>
        <taxon>Pseudomonadati</taxon>
        <taxon>Pseudomonadota</taxon>
        <taxon>Betaproteobacteria</taxon>
        <taxon>Neisseriales</taxon>
        <taxon>Chitinibacteraceae</taxon>
        <taxon>Chitinimonas</taxon>
    </lineage>
</organism>
<evidence type="ECO:0000256" key="1">
    <source>
        <dbReference type="SAM" id="MobiDB-lite"/>
    </source>
</evidence>
<dbReference type="Proteomes" id="UP001156706">
    <property type="component" value="Unassembled WGS sequence"/>
</dbReference>
<feature type="transmembrane region" description="Helical" evidence="2">
    <location>
        <begin position="73"/>
        <end position="91"/>
    </location>
</feature>
<protein>
    <recommendedName>
        <fullName evidence="5">DUF4234 domain-containing protein</fullName>
    </recommendedName>
</protein>
<comment type="caution">
    <text evidence="3">The sequence shown here is derived from an EMBL/GenBank/DDBJ whole genome shotgun (WGS) entry which is preliminary data.</text>
</comment>
<proteinExistence type="predicted"/>
<evidence type="ECO:0008006" key="5">
    <source>
        <dbReference type="Google" id="ProtNLM"/>
    </source>
</evidence>
<name>A0ABQ5YJE7_9NEIS</name>
<evidence type="ECO:0000256" key="2">
    <source>
        <dbReference type="SAM" id="Phobius"/>
    </source>
</evidence>
<accession>A0ABQ5YJE7</accession>
<gene>
    <name evidence="3" type="ORF">GCM10007907_22010</name>
</gene>
<feature type="transmembrane region" description="Helical" evidence="2">
    <location>
        <begin position="171"/>
        <end position="192"/>
    </location>
</feature>